<protein>
    <recommendedName>
        <fullName evidence="9">Zn(2)-C6 fungal-type domain-containing protein</fullName>
    </recommendedName>
</protein>
<dbReference type="GO" id="GO:0008270">
    <property type="term" value="F:zinc ion binding"/>
    <property type="evidence" value="ECO:0007669"/>
    <property type="project" value="InterPro"/>
</dbReference>
<dbReference type="Proteomes" id="UP001174934">
    <property type="component" value="Unassembled WGS sequence"/>
</dbReference>
<keyword evidence="2" id="KW-0862">Zinc</keyword>
<reference evidence="7" key="1">
    <citation type="submission" date="2023-06" db="EMBL/GenBank/DDBJ databases">
        <title>Genome-scale phylogeny and comparative genomics of the fungal order Sordariales.</title>
        <authorList>
            <consortium name="Lawrence Berkeley National Laboratory"/>
            <person name="Hensen N."/>
            <person name="Bonometti L."/>
            <person name="Westerberg I."/>
            <person name="Brannstrom I.O."/>
            <person name="Guillou S."/>
            <person name="Cros-Aarteil S."/>
            <person name="Calhoun S."/>
            <person name="Haridas S."/>
            <person name="Kuo A."/>
            <person name="Mondo S."/>
            <person name="Pangilinan J."/>
            <person name="Riley R."/>
            <person name="LaButti K."/>
            <person name="Andreopoulos B."/>
            <person name="Lipzen A."/>
            <person name="Chen C."/>
            <person name="Yanf M."/>
            <person name="Daum C."/>
            <person name="Ng V."/>
            <person name="Clum A."/>
            <person name="Steindorff A."/>
            <person name="Ohm R."/>
            <person name="Martin F."/>
            <person name="Silar P."/>
            <person name="Natvig D."/>
            <person name="Lalanne C."/>
            <person name="Gautier V."/>
            <person name="Ament-velasquez S.L."/>
            <person name="Kruys A."/>
            <person name="Hutchinson M.I."/>
            <person name="Powell A.J."/>
            <person name="Barry K."/>
            <person name="Miller A.N."/>
            <person name="Grigoriev I.V."/>
            <person name="Debuchy R."/>
            <person name="Gladieux P."/>
            <person name="Thoren M.H."/>
            <person name="Johannesson H."/>
        </authorList>
    </citation>
    <scope>NUCLEOTIDE SEQUENCE</scope>
    <source>
        <strain evidence="7">SMH3391-2</strain>
    </source>
</reference>
<dbReference type="CDD" id="cd00067">
    <property type="entry name" value="GAL4"/>
    <property type="match status" value="1"/>
</dbReference>
<dbReference type="SUPFAM" id="SSF57701">
    <property type="entry name" value="Zn2/Cys6 DNA-binding domain"/>
    <property type="match status" value="1"/>
</dbReference>
<dbReference type="InterPro" id="IPR001138">
    <property type="entry name" value="Zn2Cys6_DnaBD"/>
</dbReference>
<dbReference type="InterPro" id="IPR052360">
    <property type="entry name" value="Transcr_Regulatory_Proteins"/>
</dbReference>
<sequence length="270" mass="30432">MGDRTTNPRKRGRTGCITCRWVDDRRVQWEHNHRRPHSRYQNHCNSSRVLIINLQNSAVKCDETKPSCNRCLQAKRTCDGYTPDGPAAVLGRRELAVVVRTLSTIRPAARVLARPQTADDVAFFDFFRLRTAPAAGAFFPTDFWSRRILQVAHAEPAVWNAALAIGALHRRSELTNMPTGHNNQQRTQSTEQALLRYGNALTEAQSISDPSKLLVLSLALAAVSNLSGNWTHSRVHVDSGRRLLHQMQTEEALGRQQWDSELDSTRHDPV</sequence>
<dbReference type="GO" id="GO:0000981">
    <property type="term" value="F:DNA-binding transcription factor activity, RNA polymerase II-specific"/>
    <property type="evidence" value="ECO:0007669"/>
    <property type="project" value="InterPro"/>
</dbReference>
<keyword evidence="3" id="KW-0805">Transcription regulation</keyword>
<comment type="caution">
    <text evidence="7">The sequence shown here is derived from an EMBL/GenBank/DDBJ whole genome shotgun (WGS) entry which is preliminary data.</text>
</comment>
<dbReference type="EMBL" id="JAULSR010000001">
    <property type="protein sequence ID" value="KAK0637034.1"/>
    <property type="molecule type" value="Genomic_DNA"/>
</dbReference>
<evidence type="ECO:0000256" key="2">
    <source>
        <dbReference type="ARBA" id="ARBA00022833"/>
    </source>
</evidence>
<keyword evidence="1" id="KW-0479">Metal-binding</keyword>
<keyword evidence="4" id="KW-0238">DNA-binding</keyword>
<keyword evidence="6" id="KW-0539">Nucleus</keyword>
<dbReference type="InterPro" id="IPR021858">
    <property type="entry name" value="Fun_TF"/>
</dbReference>
<evidence type="ECO:0000256" key="4">
    <source>
        <dbReference type="ARBA" id="ARBA00023125"/>
    </source>
</evidence>
<keyword evidence="8" id="KW-1185">Reference proteome</keyword>
<accession>A0AA39XN06</accession>
<dbReference type="PANTHER" id="PTHR36206">
    <property type="entry name" value="ASPERCRYPTIN BIOSYNTHESIS CLUSTER-SPECIFIC TRANSCRIPTION REGULATOR ATNN-RELATED"/>
    <property type="match status" value="1"/>
</dbReference>
<dbReference type="Pfam" id="PF11951">
    <property type="entry name" value="Fungal_trans_2"/>
    <property type="match status" value="1"/>
</dbReference>
<evidence type="ECO:0000256" key="5">
    <source>
        <dbReference type="ARBA" id="ARBA00023163"/>
    </source>
</evidence>
<evidence type="ECO:0000256" key="1">
    <source>
        <dbReference type="ARBA" id="ARBA00022723"/>
    </source>
</evidence>
<evidence type="ECO:0000313" key="7">
    <source>
        <dbReference type="EMBL" id="KAK0637034.1"/>
    </source>
</evidence>
<gene>
    <name evidence="7" type="ORF">B0T17DRAFT_97161</name>
</gene>
<evidence type="ECO:0000256" key="3">
    <source>
        <dbReference type="ARBA" id="ARBA00023015"/>
    </source>
</evidence>
<dbReference type="PANTHER" id="PTHR36206:SF12">
    <property type="entry name" value="ASPERCRYPTIN BIOSYNTHESIS CLUSTER-SPECIFIC TRANSCRIPTION REGULATOR ATNN-RELATED"/>
    <property type="match status" value="1"/>
</dbReference>
<organism evidence="7 8">
    <name type="scientific">Bombardia bombarda</name>
    <dbReference type="NCBI Taxonomy" id="252184"/>
    <lineage>
        <taxon>Eukaryota</taxon>
        <taxon>Fungi</taxon>
        <taxon>Dikarya</taxon>
        <taxon>Ascomycota</taxon>
        <taxon>Pezizomycotina</taxon>
        <taxon>Sordariomycetes</taxon>
        <taxon>Sordariomycetidae</taxon>
        <taxon>Sordariales</taxon>
        <taxon>Lasiosphaeriaceae</taxon>
        <taxon>Bombardia</taxon>
    </lineage>
</organism>
<dbReference type="InterPro" id="IPR036864">
    <property type="entry name" value="Zn2-C6_fun-type_DNA-bd_sf"/>
</dbReference>
<dbReference type="AlphaFoldDB" id="A0AA39XN06"/>
<proteinExistence type="predicted"/>
<evidence type="ECO:0008006" key="9">
    <source>
        <dbReference type="Google" id="ProtNLM"/>
    </source>
</evidence>
<name>A0AA39XN06_9PEZI</name>
<evidence type="ECO:0000256" key="6">
    <source>
        <dbReference type="ARBA" id="ARBA00023242"/>
    </source>
</evidence>
<keyword evidence="5" id="KW-0804">Transcription</keyword>
<evidence type="ECO:0000313" key="8">
    <source>
        <dbReference type="Proteomes" id="UP001174934"/>
    </source>
</evidence>
<dbReference type="GO" id="GO:0003677">
    <property type="term" value="F:DNA binding"/>
    <property type="evidence" value="ECO:0007669"/>
    <property type="project" value="UniProtKB-KW"/>
</dbReference>